<protein>
    <recommendedName>
        <fullName evidence="3">DUF370 domain-containing protein</fullName>
    </recommendedName>
</protein>
<comment type="caution">
    <text evidence="1">The sequence shown here is derived from an EMBL/GenBank/DDBJ whole genome shotgun (WGS) entry which is preliminary data.</text>
</comment>
<evidence type="ECO:0000313" key="1">
    <source>
        <dbReference type="EMBL" id="PIE35106.1"/>
    </source>
</evidence>
<dbReference type="AlphaFoldDB" id="A0A2G6KHG2"/>
<gene>
    <name evidence="1" type="ORF">CSA56_05545</name>
</gene>
<evidence type="ECO:0008006" key="3">
    <source>
        <dbReference type="Google" id="ProtNLM"/>
    </source>
</evidence>
<dbReference type="EMBL" id="PDSK01000063">
    <property type="protein sequence ID" value="PIE35106.1"/>
    <property type="molecule type" value="Genomic_DNA"/>
</dbReference>
<proteinExistence type="predicted"/>
<accession>A0A2G6KHG2</accession>
<sequence length="106" mass="12396">MYLHIGMNAYLHSEEILGIFEVSLFSSTPQETLWAHSNADNIEFMHNARVVRYGLSEEEVKAYILTRTDEVHWSPVNCRTLRKRWQASVEAERKFSLPDHLIGEFT</sequence>
<evidence type="ECO:0000313" key="2">
    <source>
        <dbReference type="Proteomes" id="UP000230821"/>
    </source>
</evidence>
<name>A0A2G6KHG2_9BACT</name>
<organism evidence="1 2">
    <name type="scientific">candidate division KSB3 bacterium</name>
    <dbReference type="NCBI Taxonomy" id="2044937"/>
    <lineage>
        <taxon>Bacteria</taxon>
        <taxon>candidate division KSB3</taxon>
    </lineage>
</organism>
<reference evidence="1 2" key="1">
    <citation type="submission" date="2017-10" db="EMBL/GenBank/DDBJ databases">
        <title>Novel microbial diversity and functional potential in the marine mammal oral microbiome.</title>
        <authorList>
            <person name="Dudek N.K."/>
            <person name="Sun C.L."/>
            <person name="Burstein D."/>
            <person name="Kantor R.S."/>
            <person name="Aliaga Goltsman D.S."/>
            <person name="Bik E.M."/>
            <person name="Thomas B.C."/>
            <person name="Banfield J.F."/>
            <person name="Relman D.A."/>
        </authorList>
    </citation>
    <scope>NUCLEOTIDE SEQUENCE [LARGE SCALE GENOMIC DNA]</scope>
    <source>
        <strain evidence="1">DOLJORAL78_47_16</strain>
    </source>
</reference>
<dbReference type="Proteomes" id="UP000230821">
    <property type="component" value="Unassembled WGS sequence"/>
</dbReference>